<evidence type="ECO:0000256" key="1">
    <source>
        <dbReference type="SAM" id="MobiDB-lite"/>
    </source>
</evidence>
<dbReference type="Gramene" id="Kaladp0048s0240.1.v1.1">
    <property type="protein sequence ID" value="Kaladp0048s0240.1.v1.1.CDS.1"/>
    <property type="gene ID" value="Kaladp0048s0240.v1.1"/>
</dbReference>
<dbReference type="InterPro" id="IPR025322">
    <property type="entry name" value="PADRE_dom"/>
</dbReference>
<sequence length="273" mass="31151">MGVKFWNFQHLIPACFYLVGDTRHASTIQPHDHQPAPIDKDPPQPRRRKKRPIKVITSNGIVRVYTKPLRASKLMLEFPTHLLCRSDSLYIGQKIPSLSPKKKLKRGHNYFLLPRPYFQSTLTFASAAASFAAAAAAQPRGYYSTKLANSCKAFSIEKARNGVLKIRVSDEFIAQLTSEQRKATTANAAAEEERVCNTPQLMKEYSQLVESSRQWRPKLETISEKDKRKFKSFRRKKVVQPSKGLIVSQLHHSQMSPMKSPRSKNKVAKFRKS</sequence>
<feature type="region of interest" description="Disordered" evidence="1">
    <location>
        <begin position="242"/>
        <end position="273"/>
    </location>
</feature>
<reference evidence="2" key="1">
    <citation type="submission" date="2021-01" db="UniProtKB">
        <authorList>
            <consortium name="EnsemblPlants"/>
        </authorList>
    </citation>
    <scope>IDENTIFICATION</scope>
</reference>
<accession>A0A7N0TX94</accession>
<dbReference type="OMA" id="NLQMIPW"/>
<evidence type="ECO:0000313" key="3">
    <source>
        <dbReference type="Proteomes" id="UP000594263"/>
    </source>
</evidence>
<organism evidence="2 3">
    <name type="scientific">Kalanchoe fedtschenkoi</name>
    <name type="common">Lavender scallops</name>
    <name type="synonym">South American air plant</name>
    <dbReference type="NCBI Taxonomy" id="63787"/>
    <lineage>
        <taxon>Eukaryota</taxon>
        <taxon>Viridiplantae</taxon>
        <taxon>Streptophyta</taxon>
        <taxon>Embryophyta</taxon>
        <taxon>Tracheophyta</taxon>
        <taxon>Spermatophyta</taxon>
        <taxon>Magnoliopsida</taxon>
        <taxon>eudicotyledons</taxon>
        <taxon>Gunneridae</taxon>
        <taxon>Pentapetalae</taxon>
        <taxon>Saxifragales</taxon>
        <taxon>Crassulaceae</taxon>
        <taxon>Kalanchoe</taxon>
    </lineage>
</organism>
<dbReference type="GO" id="GO:0005634">
    <property type="term" value="C:nucleus"/>
    <property type="evidence" value="ECO:0007669"/>
    <property type="project" value="EnsemblPlants"/>
</dbReference>
<feature type="compositionally biased region" description="Basic residues" evidence="1">
    <location>
        <begin position="261"/>
        <end position="273"/>
    </location>
</feature>
<feature type="region of interest" description="Disordered" evidence="1">
    <location>
        <begin position="27"/>
        <end position="50"/>
    </location>
</feature>
<dbReference type="Pfam" id="PF14009">
    <property type="entry name" value="PADRE"/>
    <property type="match status" value="1"/>
</dbReference>
<feature type="compositionally biased region" description="Basic and acidic residues" evidence="1">
    <location>
        <begin position="30"/>
        <end position="44"/>
    </location>
</feature>
<dbReference type="PANTHER" id="PTHR33052">
    <property type="entry name" value="DUF4228 DOMAIN PROTEIN-RELATED"/>
    <property type="match status" value="1"/>
</dbReference>
<dbReference type="EnsemblPlants" id="Kaladp0048s0240.1.v1.1">
    <property type="protein sequence ID" value="Kaladp0048s0240.1.v1.1.CDS.1"/>
    <property type="gene ID" value="Kaladp0048s0240.v1.1"/>
</dbReference>
<dbReference type="Proteomes" id="UP000594263">
    <property type="component" value="Unplaced"/>
</dbReference>
<name>A0A7N0TX94_KALFE</name>
<protein>
    <submittedName>
        <fullName evidence="2">Uncharacterized protein</fullName>
    </submittedName>
</protein>
<proteinExistence type="predicted"/>
<dbReference type="AlphaFoldDB" id="A0A7N0TX94"/>
<dbReference type="GO" id="GO:0009620">
    <property type="term" value="P:response to fungus"/>
    <property type="evidence" value="ECO:0007669"/>
    <property type="project" value="EnsemblPlants"/>
</dbReference>
<keyword evidence="3" id="KW-1185">Reference proteome</keyword>
<evidence type="ECO:0000313" key="2">
    <source>
        <dbReference type="EnsemblPlants" id="Kaladp0048s0240.1.v1.1.CDS.1"/>
    </source>
</evidence>